<dbReference type="SMART" id="SM00490">
    <property type="entry name" value="HELICc"/>
    <property type="match status" value="1"/>
</dbReference>
<feature type="domain" description="Helicase C-terminal" evidence="10">
    <location>
        <begin position="691"/>
        <end position="847"/>
    </location>
</feature>
<dbReference type="GO" id="GO:0003723">
    <property type="term" value="F:RNA binding"/>
    <property type="evidence" value="ECO:0007669"/>
    <property type="project" value="UniProtKB-UniRule"/>
</dbReference>
<feature type="compositionally biased region" description="Basic residues" evidence="8">
    <location>
        <begin position="205"/>
        <end position="215"/>
    </location>
</feature>
<keyword evidence="13" id="KW-1185">Reference proteome</keyword>
<dbReference type="GO" id="GO:0005524">
    <property type="term" value="F:ATP binding"/>
    <property type="evidence" value="ECO:0007669"/>
    <property type="project" value="UniProtKB-UniRule"/>
</dbReference>
<feature type="region of interest" description="Disordered" evidence="8">
    <location>
        <begin position="626"/>
        <end position="698"/>
    </location>
</feature>
<dbReference type="EMBL" id="CU638743">
    <property type="protein sequence ID" value="CAP70951.1"/>
    <property type="molecule type" value="Genomic_DNA"/>
</dbReference>
<dbReference type="FunCoup" id="B2B1G6">
    <property type="interactions" value="839"/>
</dbReference>
<keyword evidence="1 6" id="KW-0547">Nucleotide-binding</keyword>
<comment type="function">
    <text evidence="6">RNA helicase.</text>
</comment>
<feature type="compositionally biased region" description="Basic and acidic residues" evidence="8">
    <location>
        <begin position="154"/>
        <end position="165"/>
    </location>
</feature>
<dbReference type="HOGENOM" id="CLU_003041_15_2_1"/>
<feature type="compositionally biased region" description="Low complexity" evidence="8">
    <location>
        <begin position="661"/>
        <end position="680"/>
    </location>
</feature>
<comment type="catalytic activity">
    <reaction evidence="6">
        <text>ATP + H2O = ADP + phosphate + H(+)</text>
        <dbReference type="Rhea" id="RHEA:13065"/>
        <dbReference type="ChEBI" id="CHEBI:15377"/>
        <dbReference type="ChEBI" id="CHEBI:15378"/>
        <dbReference type="ChEBI" id="CHEBI:30616"/>
        <dbReference type="ChEBI" id="CHEBI:43474"/>
        <dbReference type="ChEBI" id="CHEBI:456216"/>
        <dbReference type="EC" id="3.6.4.13"/>
    </reaction>
</comment>
<name>B2B1G6_PODAN</name>
<dbReference type="Gene3D" id="3.40.50.300">
    <property type="entry name" value="P-loop containing nucleotide triphosphate hydrolases"/>
    <property type="match status" value="2"/>
</dbReference>
<comment type="similarity">
    <text evidence="6">Belongs to the DEAD box helicase family.</text>
</comment>
<dbReference type="PROSITE" id="PS00039">
    <property type="entry name" value="DEAD_ATP_HELICASE"/>
    <property type="match status" value="1"/>
</dbReference>
<dbReference type="InterPro" id="IPR014001">
    <property type="entry name" value="Helicase_ATP-bd"/>
</dbReference>
<dbReference type="Proteomes" id="UP000001197">
    <property type="component" value="Chromosome 3"/>
</dbReference>
<feature type="region of interest" description="Disordered" evidence="8">
    <location>
        <begin position="48"/>
        <end position="83"/>
    </location>
</feature>
<keyword evidence="2 6" id="KW-0378">Hydrolase</keyword>
<dbReference type="InterPro" id="IPR011545">
    <property type="entry name" value="DEAD/DEAH_box_helicase_dom"/>
</dbReference>
<feature type="coiled-coil region" evidence="7">
    <location>
        <begin position="864"/>
        <end position="891"/>
    </location>
</feature>
<dbReference type="Pfam" id="PF00271">
    <property type="entry name" value="Helicase_C"/>
    <property type="match status" value="1"/>
</dbReference>
<keyword evidence="7" id="KW-0175">Coiled coil</keyword>
<reference evidence="13" key="3">
    <citation type="journal article" date="2014" name="Genetics">
        <title>Maintaining two mating types: Structure of the mating type locus and its role in heterokaryosis in Podospora anserina.</title>
        <authorList>
            <person name="Grognet P."/>
            <person name="Bidard F."/>
            <person name="Kuchly C."/>
            <person name="Tong L.C.H."/>
            <person name="Coppin E."/>
            <person name="Benkhali J.A."/>
            <person name="Couloux A."/>
            <person name="Wincker P."/>
            <person name="Debuchy R."/>
            <person name="Silar P."/>
        </authorList>
    </citation>
    <scope>GENOME REANNOTATION</scope>
    <source>
        <strain evidence="13">S / ATCC MYA-4624 / DSM 980 / FGSC 10383</strain>
    </source>
</reference>
<dbReference type="STRING" id="515849.B2B1G6"/>
<evidence type="ECO:0000256" key="3">
    <source>
        <dbReference type="ARBA" id="ARBA00022806"/>
    </source>
</evidence>
<dbReference type="InterPro" id="IPR027417">
    <property type="entry name" value="P-loop_NTPase"/>
</dbReference>
<reference evidence="11" key="2">
    <citation type="submission" date="2008-07" db="EMBL/GenBank/DDBJ databases">
        <authorList>
            <person name="Genoscope - CEA"/>
        </authorList>
    </citation>
    <scope>NUCLEOTIDE SEQUENCE</scope>
    <source>
        <strain evidence="11">S mat+</strain>
    </source>
</reference>
<feature type="region of interest" description="Disordered" evidence="8">
    <location>
        <begin position="105"/>
        <end position="276"/>
    </location>
</feature>
<evidence type="ECO:0000256" key="2">
    <source>
        <dbReference type="ARBA" id="ARBA00022801"/>
    </source>
</evidence>
<dbReference type="GeneID" id="6193707"/>
<evidence type="ECO:0000313" key="13">
    <source>
        <dbReference type="Proteomes" id="UP000001197"/>
    </source>
</evidence>
<keyword evidence="4 6" id="KW-0067">ATP-binding</keyword>
<evidence type="ECO:0000259" key="9">
    <source>
        <dbReference type="PROSITE" id="PS51192"/>
    </source>
</evidence>
<dbReference type="InterPro" id="IPR001650">
    <property type="entry name" value="Helicase_C-like"/>
</dbReference>
<feature type="compositionally biased region" description="Basic residues" evidence="8">
    <location>
        <begin position="144"/>
        <end position="153"/>
    </location>
</feature>
<sequence length="898" mass="99033">MSTFFAPVSDLQPNKSLILQLFSDIANHFNDIWDFEYSSMYNRYIPPPKAKASRPSDIPVRPPPVYRDPEPEPLPQWSEYAEPAPVPVQTSSWLQPYAKRIDATAQPTKIVFGDDEPPAPSAPSSGPVDDIPKVATEEEEKTPKKSKSKKNKKSKGDEGGVEEKPKKRRRVEEEEQEDKEEDTPGVAEEAESTENIANEEQQDKRKPKREKKKKPKAEEPEEDDDAVRSRHKSVFEKVAKALQAQAPEDDEDKMDVDGAEQEQEEEPVVEHGLEPIPQPAPVAFDESKLTYETLPQWIASPIRVTESTTKSFEELKIAAEPAKVLQSKGFKEAFAVQTAVLPLLLPNPDRQGDVVVAAPTGSGKTLSYVLPMIQDISYGRITNLRALIVLPTRDLVQQVQQTCEACAAAFASNGGKRVKIGTAVGNKVFKEEQSAIVEKKARYGTAEDSHSMEALSSWTASENINPEDYASKVDVLICTPGRLVEHIKQTPGFTLDYVRWLVVDEADKLLAQDFQQWLNLVLDKLSVERRPSRRVFPKSNKKGVRKVILSATMTHDISMLNLLKLSRPKLVVLEGTKAGDQSLPPLLKEYAIKVREPSLKPLYLVDLLQSELLAAVPLVEKVAEEETASASESSDSDSSSESDSSSGSDSDSDSESDSDSDSNSGSDSGSDSGSSSSDSDSSSESEADEPKPKAKVPATKGKFASSALIFTKSNEAALRLSRLLAILVPGLAHLIGTLTSTTKTIRRTHTLRAFTQAKLRILVASDIASRGLDLPNLEHVINYDLPISETAYVHRVGRTARAGRAGAAWTLLEHSEARRFWRDFAGEGEGASTNILRTTPVERVRLDKKEEKGVGEKEEGAKVEDFSEERVQAYERALAQLQQEATFSRGKKMRKEGR</sequence>
<evidence type="ECO:0000259" key="10">
    <source>
        <dbReference type="PROSITE" id="PS51194"/>
    </source>
</evidence>
<reference evidence="12" key="4">
    <citation type="submission" date="2015-04" db="EMBL/GenBank/DDBJ databases">
        <title>Maintaining two mating types: Structure of the mating type locus and its role in heterokaryosis in Podospora anserina.</title>
        <authorList>
            <person name="Grognet P."/>
            <person name="Bidard F."/>
            <person name="Kuchly C."/>
            <person name="Chan Ho Tong L."/>
            <person name="Coppin E."/>
            <person name="Ait Benkhali J."/>
            <person name="Couloux A."/>
            <person name="Wincker P."/>
            <person name="Debuchy R."/>
            <person name="Silar P."/>
        </authorList>
    </citation>
    <scope>NUCLEOTIDE SEQUENCE</scope>
</reference>
<evidence type="ECO:0000313" key="12">
    <source>
        <dbReference type="EMBL" id="CDP27546.1"/>
    </source>
</evidence>
<evidence type="ECO:0000313" key="11">
    <source>
        <dbReference type="EMBL" id="CAP70951.1"/>
    </source>
</evidence>
<dbReference type="PROSITE" id="PS51194">
    <property type="entry name" value="HELICASE_CTER"/>
    <property type="match status" value="1"/>
</dbReference>
<dbReference type="GO" id="GO:0016787">
    <property type="term" value="F:hydrolase activity"/>
    <property type="evidence" value="ECO:0007669"/>
    <property type="project" value="UniProtKB-KW"/>
</dbReference>
<feature type="domain" description="Helicase ATP-binding" evidence="9">
    <location>
        <begin position="345"/>
        <end position="571"/>
    </location>
</feature>
<evidence type="ECO:0000256" key="4">
    <source>
        <dbReference type="ARBA" id="ARBA00022840"/>
    </source>
</evidence>
<dbReference type="EC" id="3.6.4.13" evidence="6"/>
<dbReference type="CDD" id="cd18787">
    <property type="entry name" value="SF2_C_DEAD"/>
    <property type="match status" value="1"/>
</dbReference>
<proteinExistence type="inferred from homology"/>
<evidence type="ECO:0000256" key="6">
    <source>
        <dbReference type="RuleBase" id="RU365068"/>
    </source>
</evidence>
<dbReference type="RefSeq" id="XP_001909817.1">
    <property type="nucleotide sequence ID" value="XM_001909782.1"/>
</dbReference>
<dbReference type="PANTHER" id="PTHR24031">
    <property type="entry name" value="RNA HELICASE"/>
    <property type="match status" value="1"/>
</dbReference>
<dbReference type="PROSITE" id="PS51192">
    <property type="entry name" value="HELICASE_ATP_BIND_1"/>
    <property type="match status" value="1"/>
</dbReference>
<dbReference type="Pfam" id="PF00270">
    <property type="entry name" value="DEAD"/>
    <property type="match status" value="1"/>
</dbReference>
<reference evidence="11 13" key="1">
    <citation type="journal article" date="2008" name="Genome Biol.">
        <title>The genome sequence of the model ascomycete fungus Podospora anserina.</title>
        <authorList>
            <person name="Espagne E."/>
            <person name="Lespinet O."/>
            <person name="Malagnac F."/>
            <person name="Da Silva C."/>
            <person name="Jaillon O."/>
            <person name="Porcel B.M."/>
            <person name="Couloux A."/>
            <person name="Aury J.-M."/>
            <person name="Segurens B."/>
            <person name="Poulain J."/>
            <person name="Anthouard V."/>
            <person name="Grossetete S."/>
            <person name="Khalili H."/>
            <person name="Coppin E."/>
            <person name="Dequard-Chablat M."/>
            <person name="Picard M."/>
            <person name="Contamine V."/>
            <person name="Arnaise S."/>
            <person name="Bourdais A."/>
            <person name="Berteaux-Lecellier V."/>
            <person name="Gautheret D."/>
            <person name="de Vries R.P."/>
            <person name="Battaglia E."/>
            <person name="Coutinho P.M."/>
            <person name="Danchin E.G.J."/>
            <person name="Henrissat B."/>
            <person name="El Khoury R."/>
            <person name="Sainsard-Chanet A."/>
            <person name="Boivin A."/>
            <person name="Pinan-Lucarre B."/>
            <person name="Sellem C.H."/>
            <person name="Debuchy R."/>
            <person name="Wincker P."/>
            <person name="Weissenbach J."/>
            <person name="Silar P."/>
        </authorList>
    </citation>
    <scope>NUCLEOTIDE SEQUENCE [LARGE SCALE GENOMIC DNA]</scope>
    <source>
        <strain evidence="13">S / ATCC MYA-4624 / DSM 980 / FGSC 10383</strain>
        <strain evidence="11">S mat+</strain>
    </source>
</reference>
<dbReference type="SMART" id="SM00487">
    <property type="entry name" value="DEXDc"/>
    <property type="match status" value="1"/>
</dbReference>
<evidence type="ECO:0000256" key="7">
    <source>
        <dbReference type="SAM" id="Coils"/>
    </source>
</evidence>
<keyword evidence="3 6" id="KW-0347">Helicase</keyword>
<protein>
    <recommendedName>
        <fullName evidence="6">ATP-dependent RNA helicase</fullName>
        <ecNumber evidence="6">3.6.4.13</ecNumber>
    </recommendedName>
</protein>
<dbReference type="GO" id="GO:0003724">
    <property type="term" value="F:RNA helicase activity"/>
    <property type="evidence" value="ECO:0007669"/>
    <property type="project" value="UniProtKB-EC"/>
</dbReference>
<dbReference type="EMBL" id="FO904938">
    <property type="protein sequence ID" value="CDP27546.1"/>
    <property type="molecule type" value="Genomic_DNA"/>
</dbReference>
<evidence type="ECO:0000256" key="8">
    <source>
        <dbReference type="SAM" id="MobiDB-lite"/>
    </source>
</evidence>
<keyword evidence="5 6" id="KW-0694">RNA-binding</keyword>
<dbReference type="CDD" id="cd17956">
    <property type="entry name" value="DEADc_DDX51"/>
    <property type="match status" value="1"/>
</dbReference>
<dbReference type="InterPro" id="IPR000629">
    <property type="entry name" value="RNA-helicase_DEAD-box_CS"/>
</dbReference>
<dbReference type="OrthoDB" id="3370at2759"/>
<feature type="compositionally biased region" description="Acidic residues" evidence="8">
    <location>
        <begin position="247"/>
        <end position="267"/>
    </location>
</feature>
<dbReference type="VEuPathDB" id="FungiDB:PODANS_3_10070"/>
<dbReference type="KEGG" id="pan:PODANSg6854"/>
<gene>
    <name evidence="11" type="ORF">PODANS_3_10070</name>
</gene>
<accession>B2B1G6</accession>
<feature type="compositionally biased region" description="Acidic residues" evidence="8">
    <location>
        <begin position="173"/>
        <end position="192"/>
    </location>
</feature>
<organism evidence="11">
    <name type="scientific">Podospora anserina (strain S / ATCC MYA-4624 / DSM 980 / FGSC 10383)</name>
    <name type="common">Pleurage anserina</name>
    <dbReference type="NCBI Taxonomy" id="515849"/>
    <lineage>
        <taxon>Eukaryota</taxon>
        <taxon>Fungi</taxon>
        <taxon>Dikarya</taxon>
        <taxon>Ascomycota</taxon>
        <taxon>Pezizomycotina</taxon>
        <taxon>Sordariomycetes</taxon>
        <taxon>Sordariomycetidae</taxon>
        <taxon>Sordariales</taxon>
        <taxon>Podosporaceae</taxon>
        <taxon>Podospora</taxon>
        <taxon>Podospora anserina</taxon>
    </lineage>
</organism>
<evidence type="ECO:0000256" key="1">
    <source>
        <dbReference type="ARBA" id="ARBA00022741"/>
    </source>
</evidence>
<comment type="domain">
    <text evidence="6">The Q motif is unique to and characteristic of the DEAD box family of RNA helicases and controls ATP binding and hydrolysis.</text>
</comment>
<dbReference type="AlphaFoldDB" id="B2B1G6"/>
<dbReference type="eggNOG" id="KOG0350">
    <property type="taxonomic scope" value="Eukaryota"/>
</dbReference>
<feature type="compositionally biased region" description="Acidic residues" evidence="8">
    <location>
        <begin position="650"/>
        <end position="660"/>
    </location>
</feature>
<evidence type="ECO:0000256" key="5">
    <source>
        <dbReference type="ARBA" id="ARBA00022884"/>
    </source>
</evidence>
<dbReference type="SUPFAM" id="SSF52540">
    <property type="entry name" value="P-loop containing nucleoside triphosphate hydrolases"/>
    <property type="match status" value="1"/>
</dbReference>